<dbReference type="PANTHER" id="PTHR17130:SF14">
    <property type="entry name" value="CYTOCHROME C OXIDASE ASSEMBLY PROTEIN COX16 HOMOLOG, MITOCHONDRIAL"/>
    <property type="match status" value="1"/>
</dbReference>
<evidence type="ECO:0000256" key="8">
    <source>
        <dbReference type="ARBA" id="ARBA00022989"/>
    </source>
</evidence>
<organism evidence="12 13">
    <name type="scientific">Bondarzewia mesenterica</name>
    <dbReference type="NCBI Taxonomy" id="1095465"/>
    <lineage>
        <taxon>Eukaryota</taxon>
        <taxon>Fungi</taxon>
        <taxon>Dikarya</taxon>
        <taxon>Basidiomycota</taxon>
        <taxon>Agaricomycotina</taxon>
        <taxon>Agaricomycetes</taxon>
        <taxon>Russulales</taxon>
        <taxon>Bondarzewiaceae</taxon>
        <taxon>Bondarzewia</taxon>
    </lineage>
</organism>
<dbReference type="InterPro" id="IPR020164">
    <property type="entry name" value="Cyt_c_Oxase_assmbl_COX16"/>
</dbReference>
<protein>
    <recommendedName>
        <fullName evidence="4">Cytochrome c oxidase assembly protein COX16, mitochondrial</fullName>
    </recommendedName>
    <alternativeName>
        <fullName evidence="5">Cytochrome c oxidase assembly protein cox16, mitochondrial</fullName>
    </alternativeName>
</protein>
<dbReference type="GO" id="GO:0005743">
    <property type="term" value="C:mitochondrial inner membrane"/>
    <property type="evidence" value="ECO:0007669"/>
    <property type="project" value="UniProtKB-SubCell"/>
</dbReference>
<comment type="caution">
    <text evidence="12">The sequence shown here is derived from an EMBL/GenBank/DDBJ whole genome shotgun (WGS) entry which is preliminary data.</text>
</comment>
<keyword evidence="13" id="KW-1185">Reference proteome</keyword>
<evidence type="ECO:0000256" key="9">
    <source>
        <dbReference type="ARBA" id="ARBA00023128"/>
    </source>
</evidence>
<dbReference type="PANTHER" id="PTHR17130">
    <property type="entry name" value="MITOCHONDRIAL OUTER MEMBRANE PROTEIN 25"/>
    <property type="match status" value="1"/>
</dbReference>
<evidence type="ECO:0000256" key="10">
    <source>
        <dbReference type="ARBA" id="ARBA00023136"/>
    </source>
</evidence>
<keyword evidence="6" id="KW-0812">Transmembrane</keyword>
<dbReference type="EMBL" id="SGPL01000449">
    <property type="protein sequence ID" value="THH12548.1"/>
    <property type="molecule type" value="Genomic_DNA"/>
</dbReference>
<keyword evidence="10" id="KW-0472">Membrane</keyword>
<evidence type="ECO:0000256" key="6">
    <source>
        <dbReference type="ARBA" id="ARBA00022692"/>
    </source>
</evidence>
<comment type="function">
    <text evidence="1">Required for the assembly of the mitochondrial respiratory chain complex IV (CIV), also known as cytochrome c oxidase. May participate in merging the COX1 and COX2 assembly lines.</text>
</comment>
<proteinExistence type="inferred from homology"/>
<dbReference type="AlphaFoldDB" id="A0A4S4LM53"/>
<evidence type="ECO:0000256" key="11">
    <source>
        <dbReference type="SAM" id="MobiDB-lite"/>
    </source>
</evidence>
<evidence type="ECO:0000256" key="1">
    <source>
        <dbReference type="ARBA" id="ARBA00002490"/>
    </source>
</evidence>
<feature type="compositionally biased region" description="Pro residues" evidence="11">
    <location>
        <begin position="127"/>
        <end position="138"/>
    </location>
</feature>
<name>A0A4S4LM53_9AGAM</name>
<keyword evidence="9" id="KW-0496">Mitochondrion</keyword>
<sequence>MPVFPSNSLNSSPLARTIRRNPLLFGVPFVCLIVGASFGLQAFTQTRYELHNQKVTQMSKEQELGLNKDRKKFDIREEYFVSRLVRPLLSLLSNELGIQKLSATNDNQWEPKRIARPKGLPEWGVPPEEPTPRPSSTD</sequence>
<comment type="subcellular location">
    <subcellularLocation>
        <location evidence="2">Mitochondrion inner membrane</location>
        <topology evidence="2">Single-pass membrane protein</topology>
    </subcellularLocation>
</comment>
<comment type="similarity">
    <text evidence="3">Belongs to the COX16 family.</text>
</comment>
<reference evidence="12 13" key="1">
    <citation type="submission" date="2019-02" db="EMBL/GenBank/DDBJ databases">
        <title>Genome sequencing of the rare red list fungi Bondarzewia mesenterica.</title>
        <authorList>
            <person name="Buettner E."/>
            <person name="Kellner H."/>
        </authorList>
    </citation>
    <scope>NUCLEOTIDE SEQUENCE [LARGE SCALE GENOMIC DNA]</scope>
    <source>
        <strain evidence="12 13">DSM 108281</strain>
    </source>
</reference>
<keyword evidence="8" id="KW-1133">Transmembrane helix</keyword>
<keyword evidence="7" id="KW-0999">Mitochondrion inner membrane</keyword>
<evidence type="ECO:0000313" key="13">
    <source>
        <dbReference type="Proteomes" id="UP000310158"/>
    </source>
</evidence>
<dbReference type="OrthoDB" id="5516033at2759"/>
<dbReference type="GO" id="GO:0033617">
    <property type="term" value="P:mitochondrial respiratory chain complex IV assembly"/>
    <property type="evidence" value="ECO:0007669"/>
    <property type="project" value="TreeGrafter"/>
</dbReference>
<evidence type="ECO:0000256" key="4">
    <source>
        <dbReference type="ARBA" id="ARBA00015368"/>
    </source>
</evidence>
<evidence type="ECO:0000256" key="3">
    <source>
        <dbReference type="ARBA" id="ARBA00008370"/>
    </source>
</evidence>
<evidence type="ECO:0000256" key="2">
    <source>
        <dbReference type="ARBA" id="ARBA00004434"/>
    </source>
</evidence>
<evidence type="ECO:0000256" key="5">
    <source>
        <dbReference type="ARBA" id="ARBA00019222"/>
    </source>
</evidence>
<evidence type="ECO:0000256" key="7">
    <source>
        <dbReference type="ARBA" id="ARBA00022792"/>
    </source>
</evidence>
<accession>A0A4S4LM53</accession>
<feature type="region of interest" description="Disordered" evidence="11">
    <location>
        <begin position="107"/>
        <end position="138"/>
    </location>
</feature>
<gene>
    <name evidence="12" type="ORF">EW146_g7590</name>
</gene>
<dbReference type="Proteomes" id="UP000310158">
    <property type="component" value="Unassembled WGS sequence"/>
</dbReference>
<dbReference type="Pfam" id="PF14138">
    <property type="entry name" value="COX16"/>
    <property type="match status" value="1"/>
</dbReference>
<evidence type="ECO:0000313" key="12">
    <source>
        <dbReference type="EMBL" id="THH12548.1"/>
    </source>
</evidence>